<dbReference type="SUPFAM" id="SSF52129">
    <property type="entry name" value="Caspase-like"/>
    <property type="match status" value="1"/>
</dbReference>
<dbReference type="PANTHER" id="PTHR48104:SF30">
    <property type="entry name" value="METACASPASE-1"/>
    <property type="match status" value="1"/>
</dbReference>
<feature type="compositionally biased region" description="Basic and acidic residues" evidence="1">
    <location>
        <begin position="932"/>
        <end position="946"/>
    </location>
</feature>
<comment type="caution">
    <text evidence="5">The sequence shown here is derived from an EMBL/GenBank/DDBJ whole genome shotgun (WGS) entry which is preliminary data.</text>
</comment>
<dbReference type="CDD" id="cd00229">
    <property type="entry name" value="SGNH_hydrolase"/>
    <property type="match status" value="1"/>
</dbReference>
<keyword evidence="6" id="KW-1185">Reference proteome</keyword>
<evidence type="ECO:0000313" key="5">
    <source>
        <dbReference type="EMBL" id="MBD2754952.1"/>
    </source>
</evidence>
<dbReference type="InterPro" id="IPR029030">
    <property type="entry name" value="Caspase-like_dom_sf"/>
</dbReference>
<dbReference type="GO" id="GO:0006508">
    <property type="term" value="P:proteolysis"/>
    <property type="evidence" value="ECO:0007669"/>
    <property type="project" value="InterPro"/>
</dbReference>
<dbReference type="GO" id="GO:0005737">
    <property type="term" value="C:cytoplasm"/>
    <property type="evidence" value="ECO:0007669"/>
    <property type="project" value="TreeGrafter"/>
</dbReference>
<organism evidence="5 6">
    <name type="scientific">Spirosoma validum</name>
    <dbReference type="NCBI Taxonomy" id="2771355"/>
    <lineage>
        <taxon>Bacteria</taxon>
        <taxon>Pseudomonadati</taxon>
        <taxon>Bacteroidota</taxon>
        <taxon>Cytophagia</taxon>
        <taxon>Cytophagales</taxon>
        <taxon>Cytophagaceae</taxon>
        <taxon>Spirosoma</taxon>
    </lineage>
</organism>
<accession>A0A927B484</accession>
<name>A0A927B484_9BACT</name>
<feature type="domain" description="N-acetylmuramoyl-L-alanine amidase" evidence="3">
    <location>
        <begin position="59"/>
        <end position="207"/>
    </location>
</feature>
<evidence type="ECO:0000259" key="4">
    <source>
        <dbReference type="Pfam" id="PF13472"/>
    </source>
</evidence>
<dbReference type="GO" id="GO:0016788">
    <property type="term" value="F:hydrolase activity, acting on ester bonds"/>
    <property type="evidence" value="ECO:0007669"/>
    <property type="project" value="UniProtKB-ARBA"/>
</dbReference>
<protein>
    <submittedName>
        <fullName evidence="5">Caspase family protein</fullName>
    </submittedName>
</protein>
<dbReference type="Pfam" id="PF13472">
    <property type="entry name" value="Lipase_GDSL_2"/>
    <property type="match status" value="1"/>
</dbReference>
<dbReference type="InterPro" id="IPR011600">
    <property type="entry name" value="Pept_C14_caspase"/>
</dbReference>
<dbReference type="RefSeq" id="WP_191040583.1">
    <property type="nucleotide sequence ID" value="NZ_JACXAA010000007.1"/>
</dbReference>
<reference evidence="5" key="1">
    <citation type="submission" date="2020-09" db="EMBL/GenBank/DDBJ databases">
        <authorList>
            <person name="Kim M.K."/>
        </authorList>
    </citation>
    <scope>NUCLEOTIDE SEQUENCE</scope>
    <source>
        <strain evidence="5">BT704</strain>
    </source>
</reference>
<evidence type="ECO:0000256" key="1">
    <source>
        <dbReference type="SAM" id="MobiDB-lite"/>
    </source>
</evidence>
<dbReference type="InterPro" id="IPR050452">
    <property type="entry name" value="Metacaspase"/>
</dbReference>
<dbReference type="InterPro" id="IPR036514">
    <property type="entry name" value="SGNH_hydro_sf"/>
</dbReference>
<dbReference type="GO" id="GO:0004197">
    <property type="term" value="F:cysteine-type endopeptidase activity"/>
    <property type="evidence" value="ECO:0007669"/>
    <property type="project" value="InterPro"/>
</dbReference>
<dbReference type="Proteomes" id="UP000653797">
    <property type="component" value="Unassembled WGS sequence"/>
</dbReference>
<evidence type="ECO:0000259" key="3">
    <source>
        <dbReference type="Pfam" id="PF01510"/>
    </source>
</evidence>
<sequence length="1285" mass="145676">MRYDNLAAGEAAFRKRTDYTFTRFTAPVPGENLTLTGIFCQPKTRSGYFNTPEPPPVKQRILLHFTAGDLSGGINQLTRQNTHISVPFVLARDGTVYQLFPSKYWSGNIGQGIGNTGTNNAQDKVTVSIEIINFGYLVERNGNLETIYSEPAAGQPDTYCKLTQTEAYQKLVVPFRTQRYYATYTPQQYDSLIILLRFLTKKYNIPRVFLDESKRYEDTNDVLNFKGIVSHVNYRGKNKFGNFEKWDIGPAFDWKTLIAGVQAPSYTPKFAQRSLSPNEDVITSEEQMEEMMNAPRGVEVAPPEEFSSDFGTGDKVETVKPKLFALLVGIDKYERFPLGGCVNDMKAMEDYLRHKTGFDHQILTIQDKDATKQAIAKAFRNHLGKASKNDTVLFYFSGHGTQENADPIWTNDTDEGLECIVTYNGNAQTTSDYLVADKELRYLIHDVSTKTGAHVVTMFDCCHSGDNTRSLASEAFQREAETNERRVLDRNGDYFPKRDWNGFLFSDVIPYETAKHKKLEEFLPEGAHVQLSACESDEVALEVGGRGVFTKTLLNVLEKSGGNVSYQSLRSRVRQYMKFGFDQKPKISVVVNPDLLNTIFLNQGVDSRKNVGEMVYNDTKKAWLLNFGAIHGAKADSPVQIVDPQQATKTFPAVVRDVFIDHSVLDTADLQLDQTTVYTVLTDELMVEEVKLFLNNVNGNQADLNPLVEKLLAASGGCYVFEADEATADFTLHINTGQCYVTRPNDPFRPLFMPVQLDDPNKETTLTNALRHMSRRQFVKKLDNTSGNTIKGDLLRIELSQVNANGRETALPVTGKKAKPVYEKIGDKWRGKLKIKVTNQSDRKLYFSAYYLPSDFSVSLDLMNNRVTLLEPGKSVNLSYRNNDEIPLTLERIVREYNWPKSVETLKFLVSSLEFDPEGFVQAGLPLPPLSTDKDKPRDKATRGIGEEEEEPKALTLDFWQTQPLTLEYANPEYNKVSQPWLDTLLSYPPLAEFLFGVYYDVVTDEFGQPKPVLKPELIVPPGERGLLDDAKLWAANSVELWRRNRLYNQVKNSRTRIVAEGDSWFLYPFFVQEILDHLSTIYAVKSLAAAGDTLENYMRSDDYLSAIEEEKPAFYLVSGGGNDILGKQFKDYLHQAADVPPGSAPEAYLKKTISAKLDQLHDWYVQMFDKIRREHPDLPIIFHGYDYPIPVDTVATPDKTSWLGKYMIEKGIGDQALRANIIKYIMDQFNQKMQTLASEQRKIYFIDVRNMVIGSKNWYDEIHPSSASFQTIAFKFVDKMKELA</sequence>
<dbReference type="PANTHER" id="PTHR48104">
    <property type="entry name" value="METACASPASE-4"/>
    <property type="match status" value="1"/>
</dbReference>
<evidence type="ECO:0000259" key="2">
    <source>
        <dbReference type="Pfam" id="PF00656"/>
    </source>
</evidence>
<dbReference type="SUPFAM" id="SSF55846">
    <property type="entry name" value="N-acetylmuramoyl-L-alanine amidase-like"/>
    <property type="match status" value="1"/>
</dbReference>
<proteinExistence type="predicted"/>
<dbReference type="Gene3D" id="3.40.80.10">
    <property type="entry name" value="Peptidoglycan recognition protein-like"/>
    <property type="match status" value="1"/>
</dbReference>
<evidence type="ECO:0000313" key="6">
    <source>
        <dbReference type="Proteomes" id="UP000653797"/>
    </source>
</evidence>
<dbReference type="InterPro" id="IPR036505">
    <property type="entry name" value="Amidase/PGRP_sf"/>
</dbReference>
<feature type="domain" description="Peptidase C14 caspase" evidence="2">
    <location>
        <begin position="324"/>
        <end position="588"/>
    </location>
</feature>
<dbReference type="Gene3D" id="3.40.50.1460">
    <property type="match status" value="1"/>
</dbReference>
<gene>
    <name evidence="5" type="ORF">IC230_18765</name>
</gene>
<dbReference type="InterPro" id="IPR013830">
    <property type="entry name" value="SGNH_hydro"/>
</dbReference>
<dbReference type="Gene3D" id="3.40.50.1110">
    <property type="entry name" value="SGNH hydrolase"/>
    <property type="match status" value="1"/>
</dbReference>
<dbReference type="GO" id="GO:0009253">
    <property type="term" value="P:peptidoglycan catabolic process"/>
    <property type="evidence" value="ECO:0007669"/>
    <property type="project" value="InterPro"/>
</dbReference>
<dbReference type="EMBL" id="JACXAA010000007">
    <property type="protein sequence ID" value="MBD2754952.1"/>
    <property type="molecule type" value="Genomic_DNA"/>
</dbReference>
<dbReference type="SUPFAM" id="SSF52266">
    <property type="entry name" value="SGNH hydrolase"/>
    <property type="match status" value="1"/>
</dbReference>
<dbReference type="Pfam" id="PF00656">
    <property type="entry name" value="Peptidase_C14"/>
    <property type="match status" value="1"/>
</dbReference>
<dbReference type="InterPro" id="IPR002502">
    <property type="entry name" value="Amidase_domain"/>
</dbReference>
<dbReference type="GO" id="GO:0008745">
    <property type="term" value="F:N-acetylmuramoyl-L-alanine amidase activity"/>
    <property type="evidence" value="ECO:0007669"/>
    <property type="project" value="InterPro"/>
</dbReference>
<dbReference type="Pfam" id="PF01510">
    <property type="entry name" value="Amidase_2"/>
    <property type="match status" value="1"/>
</dbReference>
<feature type="region of interest" description="Disordered" evidence="1">
    <location>
        <begin position="926"/>
        <end position="949"/>
    </location>
</feature>
<feature type="domain" description="SGNH hydrolase-type esterase" evidence="4">
    <location>
        <begin position="1066"/>
        <end position="1268"/>
    </location>
</feature>